<evidence type="ECO:0000256" key="1">
    <source>
        <dbReference type="SAM" id="MobiDB-lite"/>
    </source>
</evidence>
<dbReference type="EMBL" id="VIBQ01000017">
    <property type="protein sequence ID" value="KAB8360668.1"/>
    <property type="molecule type" value="Genomic_DNA"/>
</dbReference>
<name>A0A5N6KXY4_9ROSI</name>
<organism evidence="3 4">
    <name type="scientific">Carpinus fangiana</name>
    <dbReference type="NCBI Taxonomy" id="176857"/>
    <lineage>
        <taxon>Eukaryota</taxon>
        <taxon>Viridiplantae</taxon>
        <taxon>Streptophyta</taxon>
        <taxon>Embryophyta</taxon>
        <taxon>Tracheophyta</taxon>
        <taxon>Spermatophyta</taxon>
        <taxon>Magnoliopsida</taxon>
        <taxon>eudicotyledons</taxon>
        <taxon>Gunneridae</taxon>
        <taxon>Pentapetalae</taxon>
        <taxon>rosids</taxon>
        <taxon>fabids</taxon>
        <taxon>Fagales</taxon>
        <taxon>Betulaceae</taxon>
        <taxon>Carpinus</taxon>
    </lineage>
</organism>
<proteinExistence type="predicted"/>
<gene>
    <name evidence="3" type="ORF">FH972_024405</name>
</gene>
<feature type="region of interest" description="Disordered" evidence="1">
    <location>
        <begin position="1"/>
        <end position="183"/>
    </location>
</feature>
<feature type="compositionally biased region" description="Low complexity" evidence="1">
    <location>
        <begin position="37"/>
        <end position="48"/>
    </location>
</feature>
<dbReference type="PANTHER" id="PTHR42470:SF2">
    <property type="match status" value="1"/>
</dbReference>
<evidence type="ECO:0000313" key="3">
    <source>
        <dbReference type="EMBL" id="KAB8360668.1"/>
    </source>
</evidence>
<accession>A0A5N6KXY4</accession>
<reference evidence="3 4" key="1">
    <citation type="submission" date="2019-06" db="EMBL/GenBank/DDBJ databases">
        <title>A chromosomal-level reference genome of Carpinus fangiana (Coryloideae, Betulaceae).</title>
        <authorList>
            <person name="Yang X."/>
            <person name="Wang Z."/>
            <person name="Zhang L."/>
            <person name="Hao G."/>
            <person name="Liu J."/>
            <person name="Yang Y."/>
        </authorList>
    </citation>
    <scope>NUCLEOTIDE SEQUENCE [LARGE SCALE GENOMIC DNA]</scope>
    <source>
        <strain evidence="3">Cfa_2016G</strain>
        <tissue evidence="3">Leaf</tissue>
    </source>
</reference>
<dbReference type="OrthoDB" id="5132737at2759"/>
<comment type="caution">
    <text evidence="3">The sequence shown here is derived from an EMBL/GenBank/DDBJ whole genome shotgun (WGS) entry which is preliminary data.</text>
</comment>
<evidence type="ECO:0000259" key="2">
    <source>
        <dbReference type="Pfam" id="PF25545"/>
    </source>
</evidence>
<dbReference type="AlphaFoldDB" id="A0A5N6KXY4"/>
<dbReference type="PANTHER" id="PTHR42470">
    <property type="entry name" value="VAST DOMAIN-CONTAINING PROTEIN"/>
    <property type="match status" value="1"/>
</dbReference>
<feature type="domain" description="DUF7924" evidence="2">
    <location>
        <begin position="238"/>
        <end position="462"/>
    </location>
</feature>
<dbReference type="Pfam" id="PF25545">
    <property type="entry name" value="DUF7924"/>
    <property type="match status" value="1"/>
</dbReference>
<evidence type="ECO:0000313" key="4">
    <source>
        <dbReference type="Proteomes" id="UP000327013"/>
    </source>
</evidence>
<sequence length="477" mass="53494">MAPSETGPDLKRHGRRSSQQPSRTRKSARLQGKQHLSEQQLPQEQTQQPPSPANHVLTHTDESRASRESSDRSKPLPSARKQTLRAGTIEHSLLREEDVPCSEQQQPPPQNYPHKDTSKQEIDSEAESVDPVQHWAQEGAWPQEYFEQDSNMSRPRGKKRPASSSSDQPLTTAGPSVPKGRVPDVNSLRYEKLLLASGIDMKSGRAVVPTNECKTLCQTLLDTPQTIPQDTLVNPTFFLDVCESVSDKNEARVVRDLTPLLVPSAEMLNLRGAASLKHLIDSVDETWVKCISIVRGPRPKPDFSVGLRSTAFTAKQLDKLKPSVGDWAATSYVVATDDMYFPFLTCEVKCGNQALDIADRHNAHSASIAVQAIVQLYRLVSRQHELHRKILAFSISHDNKSVSIYGHYAVVQGATTQFHRHRVRSFNFMEQDGRESWTAYRFTRNIYDIFVPIHVARIVSAVDKLPDSKVFRVETPS</sequence>
<dbReference type="Proteomes" id="UP000327013">
    <property type="component" value="Unassembled WGS sequence"/>
</dbReference>
<keyword evidence="4" id="KW-1185">Reference proteome</keyword>
<protein>
    <recommendedName>
        <fullName evidence="2">DUF7924 domain-containing protein</fullName>
    </recommendedName>
</protein>
<feature type="compositionally biased region" description="Basic and acidic residues" evidence="1">
    <location>
        <begin position="113"/>
        <end position="122"/>
    </location>
</feature>
<feature type="compositionally biased region" description="Basic and acidic residues" evidence="1">
    <location>
        <begin position="58"/>
        <end position="74"/>
    </location>
</feature>
<dbReference type="InterPro" id="IPR057684">
    <property type="entry name" value="DUF7924"/>
</dbReference>
<feature type="compositionally biased region" description="Polar residues" evidence="1">
    <location>
        <begin position="162"/>
        <end position="174"/>
    </location>
</feature>